<dbReference type="AlphaFoldDB" id="A5Z7K1"/>
<name>A5Z7K1_9FIRM</name>
<dbReference type="STRING" id="411463.EUBVEN_01689"/>
<evidence type="ECO:0000313" key="2">
    <source>
        <dbReference type="Proteomes" id="UP000006000"/>
    </source>
</evidence>
<gene>
    <name evidence="1" type="ORF">EUBVEN_01689</name>
</gene>
<accession>A5Z7K1</accession>
<dbReference type="Proteomes" id="UP000006000">
    <property type="component" value="Unassembled WGS sequence"/>
</dbReference>
<reference evidence="1 2" key="1">
    <citation type="submission" date="2007-03" db="EMBL/GenBank/DDBJ databases">
        <authorList>
            <person name="Fulton L."/>
            <person name="Clifton S."/>
            <person name="Fulton B."/>
            <person name="Xu J."/>
            <person name="Minx P."/>
            <person name="Pepin K.H."/>
            <person name="Johnson M."/>
            <person name="Thiruvilangam P."/>
            <person name="Bhonagiri V."/>
            <person name="Nash W.E."/>
            <person name="Mardis E.R."/>
            <person name="Wilson R.K."/>
        </authorList>
    </citation>
    <scope>NUCLEOTIDE SEQUENCE [LARGE SCALE GENOMIC DNA]</scope>
    <source>
        <strain evidence="1 2">ATCC 27560</strain>
    </source>
</reference>
<evidence type="ECO:0008006" key="3">
    <source>
        <dbReference type="Google" id="ProtNLM"/>
    </source>
</evidence>
<protein>
    <recommendedName>
        <fullName evidence="3">Ricin B lectin domain-containing protein</fullName>
    </recommendedName>
</protein>
<proteinExistence type="predicted"/>
<reference evidence="1 2" key="2">
    <citation type="submission" date="2007-04" db="EMBL/GenBank/DDBJ databases">
        <title>Draft genome sequence of Eubacterium ventriosum (ATCC 27560).</title>
        <authorList>
            <person name="Sudarsanam P."/>
            <person name="Ley R."/>
            <person name="Guruge J."/>
            <person name="Turnbaugh P.J."/>
            <person name="Mahowald M."/>
            <person name="Liep D."/>
            <person name="Gordon J."/>
        </authorList>
    </citation>
    <scope>NUCLEOTIDE SEQUENCE [LARGE SCALE GENOMIC DNA]</scope>
    <source>
        <strain evidence="1 2">ATCC 27560</strain>
    </source>
</reference>
<dbReference type="EMBL" id="AAVL02000035">
    <property type="protein sequence ID" value="EDM50909.1"/>
    <property type="molecule type" value="Genomic_DNA"/>
</dbReference>
<evidence type="ECO:0000313" key="1">
    <source>
        <dbReference type="EMBL" id="EDM50909.1"/>
    </source>
</evidence>
<comment type="caution">
    <text evidence="1">The sequence shown here is derived from an EMBL/GenBank/DDBJ whole genome shotgun (WGS) entry which is preliminary data.</text>
</comment>
<sequence length="450" mass="51828">MKHLKKEGDTMEQNKKRLCIISLFIMGLFFCIGSETVNAKTKVVTPKRIRRIYQNVEYKYEDKNGNTVRRTENEPISCGIETCNQHSSEHIVEGIKKGIHAKEYVKCNSGSNLYMIKIPLNTIRNKKVEKEYKTLKELKFYSMQGSCCKGNDIYIAFSDKGRSGKVNDIKKSTGIEELNLTAIVKLKLEGKDYKVAQVAVIKGFENMDDSINYMGHANDMTYCNKKLQTTWYEVKGKKGKKRFTLGYIDISDTVKGMATNIGNDADSKKKSVFGVAKYKNRDNELAVGIREKGKSVKRYVDVYKCVKKDNTGIKYRYVRKKRLFDIKASKINKQKYSITQCMESSGNYIFVNQFYEKNKGNNNCIQIYKNNKHKKNIVIRDPGIRMPGQEKETSLSNKRWEMEGFGKIKGDTYYCLMAMPLTDKKDGINNDKKVTLKTKQAYLCTMKIKK</sequence>
<organism evidence="1 2">
    <name type="scientific">Eubacterium ventriosum ATCC 27560</name>
    <dbReference type="NCBI Taxonomy" id="411463"/>
    <lineage>
        <taxon>Bacteria</taxon>
        <taxon>Bacillati</taxon>
        <taxon>Bacillota</taxon>
        <taxon>Clostridia</taxon>
        <taxon>Eubacteriales</taxon>
        <taxon>Eubacteriaceae</taxon>
        <taxon>Eubacterium</taxon>
    </lineage>
</organism>
<dbReference type="HOGENOM" id="CLU_637352_0_0_9"/>